<name>A0A803NKC4_CANSA</name>
<sequence>MSVIVISDDTFEEHEEVTKSQVASEEEAESPLKKVKLEKNTNRTPIPCLNLPPPEEVVEMVNKEKNDNTAEIVKDDKDDGEPVKDDGEPVNVKPEGK</sequence>
<feature type="compositionally biased region" description="Basic and acidic residues" evidence="1">
    <location>
        <begin position="30"/>
        <end position="41"/>
    </location>
</feature>
<dbReference type="Proteomes" id="UP000596661">
    <property type="component" value="Chromosome 1"/>
</dbReference>
<evidence type="ECO:0000313" key="3">
    <source>
        <dbReference type="Proteomes" id="UP000596661"/>
    </source>
</evidence>
<evidence type="ECO:0000313" key="2">
    <source>
        <dbReference type="EnsemblPlants" id="cds.evm.model.01.2237"/>
    </source>
</evidence>
<proteinExistence type="predicted"/>
<dbReference type="EnsemblPlants" id="evm.model.01.2237">
    <property type="protein sequence ID" value="cds.evm.model.01.2237"/>
    <property type="gene ID" value="evm.TU.01.2237"/>
</dbReference>
<dbReference type="AlphaFoldDB" id="A0A803NKC4"/>
<accession>A0A803NKC4</accession>
<reference evidence="2" key="2">
    <citation type="submission" date="2021-03" db="UniProtKB">
        <authorList>
            <consortium name="EnsemblPlants"/>
        </authorList>
    </citation>
    <scope>IDENTIFICATION</scope>
</reference>
<organism evidence="2 3">
    <name type="scientific">Cannabis sativa</name>
    <name type="common">Hemp</name>
    <name type="synonym">Marijuana</name>
    <dbReference type="NCBI Taxonomy" id="3483"/>
    <lineage>
        <taxon>Eukaryota</taxon>
        <taxon>Viridiplantae</taxon>
        <taxon>Streptophyta</taxon>
        <taxon>Embryophyta</taxon>
        <taxon>Tracheophyta</taxon>
        <taxon>Spermatophyta</taxon>
        <taxon>Magnoliopsida</taxon>
        <taxon>eudicotyledons</taxon>
        <taxon>Gunneridae</taxon>
        <taxon>Pentapetalae</taxon>
        <taxon>rosids</taxon>
        <taxon>fabids</taxon>
        <taxon>Rosales</taxon>
        <taxon>Cannabaceae</taxon>
        <taxon>Cannabis</taxon>
    </lineage>
</organism>
<dbReference type="Gramene" id="evm.model.01.2237">
    <property type="protein sequence ID" value="cds.evm.model.01.2237"/>
    <property type="gene ID" value="evm.TU.01.2237"/>
</dbReference>
<dbReference type="EMBL" id="UZAU01000063">
    <property type="status" value="NOT_ANNOTATED_CDS"/>
    <property type="molecule type" value="Genomic_DNA"/>
</dbReference>
<feature type="region of interest" description="Disordered" evidence="1">
    <location>
        <begin position="1"/>
        <end position="97"/>
    </location>
</feature>
<keyword evidence="3" id="KW-1185">Reference proteome</keyword>
<protein>
    <submittedName>
        <fullName evidence="2">Uncharacterized protein</fullName>
    </submittedName>
</protein>
<feature type="compositionally biased region" description="Basic and acidic residues" evidence="1">
    <location>
        <begin position="61"/>
        <end position="87"/>
    </location>
</feature>
<evidence type="ECO:0000256" key="1">
    <source>
        <dbReference type="SAM" id="MobiDB-lite"/>
    </source>
</evidence>
<reference evidence="2" key="1">
    <citation type="submission" date="2018-11" db="EMBL/GenBank/DDBJ databases">
        <authorList>
            <person name="Grassa J C."/>
        </authorList>
    </citation>
    <scope>NUCLEOTIDE SEQUENCE [LARGE SCALE GENOMIC DNA]</scope>
</reference>